<evidence type="ECO:0000313" key="5">
    <source>
        <dbReference type="Proteomes" id="UP000315711"/>
    </source>
</evidence>
<dbReference type="RefSeq" id="WP_144449225.1">
    <property type="nucleotide sequence ID" value="NZ_VLKZ01000002.1"/>
</dbReference>
<dbReference type="PANTHER" id="PTHR30592">
    <property type="entry name" value="FORMATE DEHYDROGENASE"/>
    <property type="match status" value="1"/>
</dbReference>
<feature type="active site" description="Cysteine persulfide intermediate" evidence="3">
    <location>
        <position position="107"/>
    </location>
</feature>
<sequence>MSENLSIERKIVKYSNGALNEVEDQVVTEFPLTVYVNNEEFATMVCSPTNFEEMVIGFLASEGVILFKKEIKELTIDSERGFAYVELHSKTVKNQQLFSKRFIGSCCGKSRQFYFQNDVQTVKTSMSKATITAEQCIQLMNSMQEDSVVFKNTGGVHNAALGTDEGIFVSRSDIGRHNALDKLYGYCLINGIPVRDKVLVFSGRISSEVLTKAAKIGVGIVLSKSAPTDLAIKLAEDLNITAVGFIRGTSFNVYSHPERIVLD</sequence>
<evidence type="ECO:0000313" key="4">
    <source>
        <dbReference type="EMBL" id="TWI59146.1"/>
    </source>
</evidence>
<dbReference type="Proteomes" id="UP000315711">
    <property type="component" value="Unassembled WGS sequence"/>
</dbReference>
<comment type="caution">
    <text evidence="3">Lacks conserved residue(s) required for the propagation of feature annotation.</text>
</comment>
<keyword evidence="2 3" id="KW-0501">Molybdenum cofactor biosynthesis</keyword>
<proteinExistence type="inferred from homology"/>
<comment type="subcellular location">
    <subcellularLocation>
        <location evidence="3">Cytoplasm</location>
    </subcellularLocation>
</comment>
<dbReference type="Gene3D" id="3.10.20.10">
    <property type="match status" value="1"/>
</dbReference>
<dbReference type="GO" id="GO:0016783">
    <property type="term" value="F:sulfurtransferase activity"/>
    <property type="evidence" value="ECO:0007669"/>
    <property type="project" value="InterPro"/>
</dbReference>
<reference evidence="4 5" key="1">
    <citation type="journal article" date="2015" name="Stand. Genomic Sci.">
        <title>Genomic Encyclopedia of Bacterial and Archaeal Type Strains, Phase III: the genomes of soil and plant-associated and newly described type strains.</title>
        <authorList>
            <person name="Whitman W.B."/>
            <person name="Woyke T."/>
            <person name="Klenk H.P."/>
            <person name="Zhou Y."/>
            <person name="Lilburn T.G."/>
            <person name="Beck B.J."/>
            <person name="De Vos P."/>
            <person name="Vandamme P."/>
            <person name="Eisen J.A."/>
            <person name="Garrity G."/>
            <person name="Hugenholtz P."/>
            <person name="Kyrpides N.C."/>
        </authorList>
    </citation>
    <scope>NUCLEOTIDE SEQUENCE [LARGE SCALE GENOMIC DNA]</scope>
    <source>
        <strain evidence="4 5">CGMCC 1.10116</strain>
    </source>
</reference>
<dbReference type="PANTHER" id="PTHR30592:SF1">
    <property type="entry name" value="SULFUR CARRIER PROTEIN FDHD"/>
    <property type="match status" value="1"/>
</dbReference>
<gene>
    <name evidence="3" type="primary">fdhD</name>
    <name evidence="4" type="ORF">IQ10_00858</name>
</gene>
<comment type="caution">
    <text evidence="4">The sequence shown here is derived from an EMBL/GenBank/DDBJ whole genome shotgun (WGS) entry which is preliminary data.</text>
</comment>
<accession>A0A562QST1</accession>
<evidence type="ECO:0000256" key="1">
    <source>
        <dbReference type="ARBA" id="ARBA00022490"/>
    </source>
</evidence>
<dbReference type="NCBIfam" id="TIGR00129">
    <property type="entry name" value="fdhD_narQ"/>
    <property type="match status" value="1"/>
</dbReference>
<dbReference type="GO" id="GO:0006777">
    <property type="term" value="P:Mo-molybdopterin cofactor biosynthetic process"/>
    <property type="evidence" value="ECO:0007669"/>
    <property type="project" value="UniProtKB-UniRule"/>
</dbReference>
<dbReference type="EMBL" id="VLKZ01000002">
    <property type="protein sequence ID" value="TWI59146.1"/>
    <property type="molecule type" value="Genomic_DNA"/>
</dbReference>
<comment type="similarity">
    <text evidence="3">Belongs to the FdhD family.</text>
</comment>
<name>A0A562QST1_9BACI</name>
<evidence type="ECO:0000256" key="2">
    <source>
        <dbReference type="ARBA" id="ARBA00023150"/>
    </source>
</evidence>
<dbReference type="HAMAP" id="MF_00187">
    <property type="entry name" value="FdhD"/>
    <property type="match status" value="1"/>
</dbReference>
<evidence type="ECO:0000256" key="3">
    <source>
        <dbReference type="HAMAP-Rule" id="MF_00187"/>
    </source>
</evidence>
<dbReference type="InterPro" id="IPR016193">
    <property type="entry name" value="Cytidine_deaminase-like"/>
</dbReference>
<dbReference type="PIRSF" id="PIRSF015626">
    <property type="entry name" value="FdhD"/>
    <property type="match status" value="1"/>
</dbReference>
<dbReference type="OrthoDB" id="9782042at2"/>
<dbReference type="GO" id="GO:0097163">
    <property type="term" value="F:sulfur carrier activity"/>
    <property type="evidence" value="ECO:0007669"/>
    <property type="project" value="UniProtKB-UniRule"/>
</dbReference>
<organism evidence="4 5">
    <name type="scientific">Halalkalibacter nanhaiisediminis</name>
    <dbReference type="NCBI Taxonomy" id="688079"/>
    <lineage>
        <taxon>Bacteria</taxon>
        <taxon>Bacillati</taxon>
        <taxon>Bacillota</taxon>
        <taxon>Bacilli</taxon>
        <taxon>Bacillales</taxon>
        <taxon>Bacillaceae</taxon>
        <taxon>Halalkalibacter</taxon>
    </lineage>
</organism>
<protein>
    <recommendedName>
        <fullName evidence="3">Sulfur carrier protein FdhD</fullName>
    </recommendedName>
</protein>
<keyword evidence="1 3" id="KW-0963">Cytoplasm</keyword>
<dbReference type="Gene3D" id="3.40.140.10">
    <property type="entry name" value="Cytidine Deaminase, domain 2"/>
    <property type="match status" value="1"/>
</dbReference>
<dbReference type="SUPFAM" id="SSF53927">
    <property type="entry name" value="Cytidine deaminase-like"/>
    <property type="match status" value="1"/>
</dbReference>
<comment type="function">
    <text evidence="3">Required for formate dehydrogenase (FDH) activity. Acts as a sulfur carrier protein that transfers sulfur from IscS to the molybdenum cofactor prior to its insertion into FDH.</text>
</comment>
<dbReference type="GO" id="GO:0005737">
    <property type="term" value="C:cytoplasm"/>
    <property type="evidence" value="ECO:0007669"/>
    <property type="project" value="UniProtKB-SubCell"/>
</dbReference>
<keyword evidence="5" id="KW-1185">Reference proteome</keyword>
<dbReference type="AlphaFoldDB" id="A0A562QST1"/>
<dbReference type="InterPro" id="IPR003786">
    <property type="entry name" value="FdhD"/>
</dbReference>
<dbReference type="Pfam" id="PF02634">
    <property type="entry name" value="FdhD-NarQ"/>
    <property type="match status" value="1"/>
</dbReference>